<dbReference type="Pfam" id="PF13508">
    <property type="entry name" value="Acetyltransf_7"/>
    <property type="match status" value="1"/>
</dbReference>
<dbReference type="AlphaFoldDB" id="A0A4D4N7S0"/>
<reference evidence="5 6" key="1">
    <citation type="submission" date="2019-04" db="EMBL/GenBank/DDBJ databases">
        <title>Draft genome sequences of Streptomyces avermitilis ATCC 31267.</title>
        <authorList>
            <person name="Komaki H."/>
            <person name="Tamura T."/>
            <person name="Hosoyama A."/>
        </authorList>
    </citation>
    <scope>NUCLEOTIDE SEQUENCE [LARGE SCALE GENOMIC DNA]</scope>
    <source>
        <strain evidence="5 6">ATCC 31267</strain>
    </source>
</reference>
<feature type="region of interest" description="Disordered" evidence="3">
    <location>
        <begin position="218"/>
        <end position="240"/>
    </location>
</feature>
<comment type="caution">
    <text evidence="5">The sequence shown here is derived from an EMBL/GenBank/DDBJ whole genome shotgun (WGS) entry which is preliminary data.</text>
</comment>
<keyword evidence="2" id="KW-0012">Acyltransferase</keyword>
<protein>
    <recommendedName>
        <fullName evidence="4">N-acetyltransferase domain-containing protein</fullName>
    </recommendedName>
</protein>
<dbReference type="Proteomes" id="UP000299211">
    <property type="component" value="Unassembled WGS sequence"/>
</dbReference>
<feature type="domain" description="N-acetyltransferase" evidence="4">
    <location>
        <begin position="64"/>
        <end position="237"/>
    </location>
</feature>
<dbReference type="SUPFAM" id="SSF55729">
    <property type="entry name" value="Acyl-CoA N-acyltransferases (Nat)"/>
    <property type="match status" value="1"/>
</dbReference>
<name>A0A4D4N7S0_STRAX</name>
<keyword evidence="1" id="KW-0808">Transferase</keyword>
<dbReference type="InterPro" id="IPR016181">
    <property type="entry name" value="Acyl_CoA_acyltransferase"/>
</dbReference>
<sequence>MGKRNGARKGARRSGNPARRQAERLYSGNVMGERMYAAHSTADRSAMQPGDVIPVSVPELPDGIVIRGATRADAAPLVPVIRLADPDNPDGSWRALGSVIDQSLDPEKPTYARVVEETSSGALVGGMLALPATWAFTHPMLIGSPNVHIITALVACLDSLAVVDQWRGKGVARALVAEAEKAAGSHQAGKLGAAVLYVTHEPELTDFYAGLGFTLSPTASASPPRPGSSATARSRASASR</sequence>
<dbReference type="Gene3D" id="3.40.630.30">
    <property type="match status" value="1"/>
</dbReference>
<gene>
    <name evidence="5" type="ORF">SAV31267_099980</name>
</gene>
<evidence type="ECO:0000313" key="5">
    <source>
        <dbReference type="EMBL" id="GDY80513.1"/>
    </source>
</evidence>
<feature type="region of interest" description="Disordered" evidence="3">
    <location>
        <begin position="1"/>
        <end position="23"/>
    </location>
</feature>
<dbReference type="EMBL" id="BJHY01000003">
    <property type="protein sequence ID" value="GDY80513.1"/>
    <property type="molecule type" value="Genomic_DNA"/>
</dbReference>
<evidence type="ECO:0000256" key="1">
    <source>
        <dbReference type="ARBA" id="ARBA00022679"/>
    </source>
</evidence>
<evidence type="ECO:0000259" key="4">
    <source>
        <dbReference type="PROSITE" id="PS51186"/>
    </source>
</evidence>
<proteinExistence type="predicted"/>
<dbReference type="PANTHER" id="PTHR43877">
    <property type="entry name" value="AMINOALKYLPHOSPHONATE N-ACETYLTRANSFERASE-RELATED-RELATED"/>
    <property type="match status" value="1"/>
</dbReference>
<dbReference type="PROSITE" id="PS51186">
    <property type="entry name" value="GNAT"/>
    <property type="match status" value="1"/>
</dbReference>
<dbReference type="GO" id="GO:0016747">
    <property type="term" value="F:acyltransferase activity, transferring groups other than amino-acyl groups"/>
    <property type="evidence" value="ECO:0007669"/>
    <property type="project" value="InterPro"/>
</dbReference>
<dbReference type="PANTHER" id="PTHR43877:SF1">
    <property type="entry name" value="ACETYLTRANSFERASE"/>
    <property type="match status" value="1"/>
</dbReference>
<organism evidence="5 6">
    <name type="scientific">Streptomyces avermitilis</name>
    <dbReference type="NCBI Taxonomy" id="33903"/>
    <lineage>
        <taxon>Bacteria</taxon>
        <taxon>Bacillati</taxon>
        <taxon>Actinomycetota</taxon>
        <taxon>Actinomycetes</taxon>
        <taxon>Kitasatosporales</taxon>
        <taxon>Streptomycetaceae</taxon>
        <taxon>Streptomyces</taxon>
    </lineage>
</organism>
<evidence type="ECO:0000256" key="2">
    <source>
        <dbReference type="ARBA" id="ARBA00023315"/>
    </source>
</evidence>
<feature type="compositionally biased region" description="Basic residues" evidence="3">
    <location>
        <begin position="1"/>
        <end position="12"/>
    </location>
</feature>
<evidence type="ECO:0000313" key="6">
    <source>
        <dbReference type="Proteomes" id="UP000299211"/>
    </source>
</evidence>
<dbReference type="InterPro" id="IPR050832">
    <property type="entry name" value="Bact_Acetyltransf"/>
</dbReference>
<evidence type="ECO:0000256" key="3">
    <source>
        <dbReference type="SAM" id="MobiDB-lite"/>
    </source>
</evidence>
<dbReference type="InterPro" id="IPR000182">
    <property type="entry name" value="GNAT_dom"/>
</dbReference>
<accession>A0A4D4N7S0</accession>
<dbReference type="CDD" id="cd04301">
    <property type="entry name" value="NAT_SF"/>
    <property type="match status" value="1"/>
</dbReference>